<sequence length="167" mass="17801">MLHAAGLSAEDGRSMALVAPGGTGKTTLARLLGTTLGYLTDETVAITPTCRILAYPKPLSVRIQGRFPKDESSPDDLGLLAAHPSPQLAALVLLDRDPAWRRPELIDLGLLDAVEALARHTSSLGALPDPLQRMAELIGAVGGAQLCRYSEAVDVVPMLCRRLEKDR</sequence>
<dbReference type="EMBL" id="VSSQ01059412">
    <property type="protein sequence ID" value="MPN12975.1"/>
    <property type="molecule type" value="Genomic_DNA"/>
</dbReference>
<comment type="caution">
    <text evidence="1">The sequence shown here is derived from an EMBL/GenBank/DDBJ whole genome shotgun (WGS) entry which is preliminary data.</text>
</comment>
<proteinExistence type="predicted"/>
<organism evidence="1">
    <name type="scientific">bioreactor metagenome</name>
    <dbReference type="NCBI Taxonomy" id="1076179"/>
    <lineage>
        <taxon>unclassified sequences</taxon>
        <taxon>metagenomes</taxon>
        <taxon>ecological metagenomes</taxon>
    </lineage>
</organism>
<reference evidence="1" key="1">
    <citation type="submission" date="2019-08" db="EMBL/GenBank/DDBJ databases">
        <authorList>
            <person name="Kucharzyk K."/>
            <person name="Murdoch R.W."/>
            <person name="Higgins S."/>
            <person name="Loffler F."/>
        </authorList>
    </citation>
    <scope>NUCLEOTIDE SEQUENCE</scope>
</reference>
<evidence type="ECO:0000313" key="1">
    <source>
        <dbReference type="EMBL" id="MPN12975.1"/>
    </source>
</evidence>
<accession>A0A645FF01</accession>
<name>A0A645FF01_9ZZZZ</name>
<dbReference type="AlphaFoldDB" id="A0A645FF01"/>
<protein>
    <submittedName>
        <fullName evidence="1">Uncharacterized protein</fullName>
    </submittedName>
</protein>
<gene>
    <name evidence="1" type="ORF">SDC9_160295</name>
</gene>